<organism evidence="1 2">
    <name type="scientific">Marasmiellus scandens</name>
    <dbReference type="NCBI Taxonomy" id="2682957"/>
    <lineage>
        <taxon>Eukaryota</taxon>
        <taxon>Fungi</taxon>
        <taxon>Dikarya</taxon>
        <taxon>Basidiomycota</taxon>
        <taxon>Agaricomycotina</taxon>
        <taxon>Agaricomycetes</taxon>
        <taxon>Agaricomycetidae</taxon>
        <taxon>Agaricales</taxon>
        <taxon>Marasmiineae</taxon>
        <taxon>Omphalotaceae</taxon>
        <taxon>Marasmiellus</taxon>
    </lineage>
</organism>
<gene>
    <name evidence="1" type="ORF">VKT23_019622</name>
</gene>
<reference evidence="1 2" key="1">
    <citation type="submission" date="2024-01" db="EMBL/GenBank/DDBJ databases">
        <title>A draft genome for the cacao thread blight pathogen Marasmiellus scandens.</title>
        <authorList>
            <person name="Baruah I.K."/>
            <person name="Leung J."/>
            <person name="Bukari Y."/>
            <person name="Amoako-Attah I."/>
            <person name="Meinhardt L.W."/>
            <person name="Bailey B.A."/>
            <person name="Cohen S.P."/>
        </authorList>
    </citation>
    <scope>NUCLEOTIDE SEQUENCE [LARGE SCALE GENOMIC DNA]</scope>
    <source>
        <strain evidence="1 2">GH-19</strain>
    </source>
</reference>
<proteinExistence type="predicted"/>
<evidence type="ECO:0000313" key="1">
    <source>
        <dbReference type="EMBL" id="KAK7435500.1"/>
    </source>
</evidence>
<accession>A0ABR1IN16</accession>
<keyword evidence="2" id="KW-1185">Reference proteome</keyword>
<evidence type="ECO:0000313" key="2">
    <source>
        <dbReference type="Proteomes" id="UP001498398"/>
    </source>
</evidence>
<dbReference type="EMBL" id="JBANRG010000106">
    <property type="protein sequence ID" value="KAK7435500.1"/>
    <property type="molecule type" value="Genomic_DNA"/>
</dbReference>
<protein>
    <submittedName>
        <fullName evidence="1">Uncharacterized protein</fullName>
    </submittedName>
</protein>
<comment type="caution">
    <text evidence="1">The sequence shown here is derived from an EMBL/GenBank/DDBJ whole genome shotgun (WGS) entry which is preliminary data.</text>
</comment>
<sequence length="215" mass="23912">MLSSPSIPLESFQIYSTGSSSGSLPSSSSLRDVRLNQTQALTRFWSDIVFSHPETLKRISVHRMSKLISMDAIEGICRTCRGLEELFVVMEPGSLHQLASRCLTLAPNLRYVHVNYPLQAQLQTPSQGADAEEQDSDPDSDIIESEFLPVLSPQDALAVIQYCSDALVLFGCNTRVWKVQRQVEIDEEGKPVGVGRELVRYDGQDIPEAFLVVRT</sequence>
<dbReference type="Proteomes" id="UP001498398">
    <property type="component" value="Unassembled WGS sequence"/>
</dbReference>
<name>A0ABR1IN16_9AGAR</name>